<dbReference type="AlphaFoldDB" id="A0A839E3B8"/>
<evidence type="ECO:0000313" key="3">
    <source>
        <dbReference type="Proteomes" id="UP000569329"/>
    </source>
</evidence>
<protein>
    <submittedName>
        <fullName evidence="2">Uncharacterized protein</fullName>
    </submittedName>
</protein>
<evidence type="ECO:0000256" key="1">
    <source>
        <dbReference type="SAM" id="Coils"/>
    </source>
</evidence>
<organism evidence="2 3">
    <name type="scientific">Halosaccharopolyspora lacisalsi</name>
    <dbReference type="NCBI Taxonomy" id="1000566"/>
    <lineage>
        <taxon>Bacteria</taxon>
        <taxon>Bacillati</taxon>
        <taxon>Actinomycetota</taxon>
        <taxon>Actinomycetes</taxon>
        <taxon>Pseudonocardiales</taxon>
        <taxon>Pseudonocardiaceae</taxon>
        <taxon>Halosaccharopolyspora</taxon>
    </lineage>
</organism>
<accession>A0A839E3B8</accession>
<sequence>MIQRDQYPGALTQVSRLDRADEIRREAIAFVAEAPEESVEVAVTPVPEPEVADVLRESEQLRAEAADKDKEASMLKLEAARKLADTGLTVRDIGTISGVSYQRAHQLINTPGNASGGHHQLAS</sequence>
<comment type="caution">
    <text evidence="2">The sequence shown here is derived from an EMBL/GenBank/DDBJ whole genome shotgun (WGS) entry which is preliminary data.</text>
</comment>
<dbReference type="Proteomes" id="UP000569329">
    <property type="component" value="Unassembled WGS sequence"/>
</dbReference>
<dbReference type="EMBL" id="JACGWZ010000003">
    <property type="protein sequence ID" value="MBA8825418.1"/>
    <property type="molecule type" value="Genomic_DNA"/>
</dbReference>
<feature type="coiled-coil region" evidence="1">
    <location>
        <begin position="51"/>
        <end position="78"/>
    </location>
</feature>
<name>A0A839E3B8_9PSEU</name>
<evidence type="ECO:0000313" key="2">
    <source>
        <dbReference type="EMBL" id="MBA8825418.1"/>
    </source>
</evidence>
<keyword evidence="3" id="KW-1185">Reference proteome</keyword>
<reference evidence="2 3" key="1">
    <citation type="submission" date="2020-07" db="EMBL/GenBank/DDBJ databases">
        <title>Sequencing the genomes of 1000 actinobacteria strains.</title>
        <authorList>
            <person name="Klenk H.-P."/>
        </authorList>
    </citation>
    <scope>NUCLEOTIDE SEQUENCE [LARGE SCALE GENOMIC DNA]</scope>
    <source>
        <strain evidence="2 3">DSM 45975</strain>
    </source>
</reference>
<keyword evidence="1" id="KW-0175">Coiled coil</keyword>
<dbReference type="RefSeq" id="WP_182544605.1">
    <property type="nucleotide sequence ID" value="NZ_JACGWZ010000003.1"/>
</dbReference>
<gene>
    <name evidence="2" type="ORF">FHX42_002769</name>
</gene>
<proteinExistence type="predicted"/>